<evidence type="ECO:0000256" key="8">
    <source>
        <dbReference type="ARBA" id="ARBA00022833"/>
    </source>
</evidence>
<evidence type="ECO:0000256" key="1">
    <source>
        <dbReference type="ARBA" id="ARBA00004496"/>
    </source>
</evidence>
<dbReference type="Gene3D" id="3.30.980.10">
    <property type="entry name" value="Threonyl-trna Synthetase, Chain A, domain 2"/>
    <property type="match status" value="1"/>
</dbReference>
<dbReference type="InterPro" id="IPR033728">
    <property type="entry name" value="ThrRS_core"/>
</dbReference>
<evidence type="ECO:0000256" key="4">
    <source>
        <dbReference type="ARBA" id="ARBA00022555"/>
    </source>
</evidence>
<dbReference type="GO" id="GO:0046872">
    <property type="term" value="F:metal ion binding"/>
    <property type="evidence" value="ECO:0007669"/>
    <property type="project" value="UniProtKB-KW"/>
</dbReference>
<evidence type="ECO:0000259" key="15">
    <source>
        <dbReference type="PROSITE" id="PS50862"/>
    </source>
</evidence>
<comment type="similarity">
    <text evidence="2 14">Belongs to the class-II aminoacyl-tRNA synthetase family.</text>
</comment>
<comment type="caution">
    <text evidence="16">The sequence shown here is derived from an EMBL/GenBank/DDBJ whole genome shotgun (WGS) entry which is preliminary data.</text>
</comment>
<organism evidence="16 17">
    <name type="scientific">Candidatus Uhrbacteria bacterium CG10_big_fil_rev_8_21_14_0_10_48_11</name>
    <dbReference type="NCBI Taxonomy" id="1975037"/>
    <lineage>
        <taxon>Bacteria</taxon>
        <taxon>Candidatus Uhriibacteriota</taxon>
    </lineage>
</organism>
<dbReference type="EMBL" id="PFET01000012">
    <property type="protein sequence ID" value="PJE75653.1"/>
    <property type="molecule type" value="Genomic_DNA"/>
</dbReference>
<dbReference type="HAMAP" id="MF_00184">
    <property type="entry name" value="Thr_tRNA_synth"/>
    <property type="match status" value="1"/>
</dbReference>
<dbReference type="SMART" id="SM00863">
    <property type="entry name" value="tRNA_SAD"/>
    <property type="match status" value="1"/>
</dbReference>
<dbReference type="FunFam" id="3.30.980.10:FF:000005">
    <property type="entry name" value="Threonyl-tRNA synthetase, mitochondrial"/>
    <property type="match status" value="1"/>
</dbReference>
<evidence type="ECO:0000256" key="3">
    <source>
        <dbReference type="ARBA" id="ARBA00022490"/>
    </source>
</evidence>
<dbReference type="GO" id="GO:0006435">
    <property type="term" value="P:threonyl-tRNA aminoacylation"/>
    <property type="evidence" value="ECO:0007669"/>
    <property type="project" value="UniProtKB-UniRule"/>
</dbReference>
<dbReference type="InterPro" id="IPR018163">
    <property type="entry name" value="Thr/Ala-tRNA-synth_IIc_edit"/>
</dbReference>
<keyword evidence="5 14" id="KW-0436">Ligase</keyword>
<gene>
    <name evidence="14" type="primary">thrS</name>
    <name evidence="16" type="ORF">COV04_03580</name>
</gene>
<dbReference type="PRINTS" id="PR01047">
    <property type="entry name" value="TRNASYNTHTHR"/>
</dbReference>
<dbReference type="AlphaFoldDB" id="A0A2M8LDZ4"/>
<dbReference type="CDD" id="cd00860">
    <property type="entry name" value="ThrRS_anticodon"/>
    <property type="match status" value="1"/>
</dbReference>
<keyword evidence="7 14" id="KW-0547">Nucleotide-binding</keyword>
<keyword evidence="4 14" id="KW-0820">tRNA-binding</keyword>
<dbReference type="PROSITE" id="PS50862">
    <property type="entry name" value="AA_TRNA_LIGASE_II"/>
    <property type="match status" value="1"/>
</dbReference>
<comment type="subunit">
    <text evidence="14">Homodimer.</text>
</comment>
<dbReference type="EC" id="6.1.1.3" evidence="14"/>
<keyword evidence="8 14" id="KW-0862">Zinc</keyword>
<dbReference type="InterPro" id="IPR036621">
    <property type="entry name" value="Anticodon-bd_dom_sf"/>
</dbReference>
<protein>
    <recommendedName>
        <fullName evidence="14">Threonine--tRNA ligase</fullName>
        <ecNumber evidence="14">6.1.1.3</ecNumber>
    </recommendedName>
    <alternativeName>
        <fullName evidence="14">Threonyl-tRNA synthetase</fullName>
        <shortName evidence="14">ThrRS</shortName>
    </alternativeName>
</protein>
<evidence type="ECO:0000256" key="11">
    <source>
        <dbReference type="ARBA" id="ARBA00022917"/>
    </source>
</evidence>
<feature type="binding site" evidence="14">
    <location>
        <position position="293"/>
    </location>
    <ligand>
        <name>Zn(2+)</name>
        <dbReference type="ChEBI" id="CHEBI:29105"/>
        <note>catalytic</note>
    </ligand>
</feature>
<dbReference type="Pfam" id="PF07973">
    <property type="entry name" value="tRNA_SAD"/>
    <property type="match status" value="1"/>
</dbReference>
<comment type="subcellular location">
    <subcellularLocation>
        <location evidence="1 14">Cytoplasm</location>
    </subcellularLocation>
</comment>
<name>A0A2M8LDZ4_9BACT</name>
<dbReference type="InterPro" id="IPR045864">
    <property type="entry name" value="aa-tRNA-synth_II/BPL/LPL"/>
</dbReference>
<feature type="region of interest" description="Catalytic" evidence="14">
    <location>
        <begin position="201"/>
        <end position="492"/>
    </location>
</feature>
<keyword evidence="12 14" id="KW-0030">Aminoacyl-tRNA synthetase</keyword>
<dbReference type="SUPFAM" id="SSF55681">
    <property type="entry name" value="Class II aaRS and biotin synthetases"/>
    <property type="match status" value="1"/>
</dbReference>
<dbReference type="CDD" id="cd00771">
    <property type="entry name" value="ThrRS_core"/>
    <property type="match status" value="1"/>
</dbReference>
<dbReference type="InterPro" id="IPR047246">
    <property type="entry name" value="ThrRS_anticodon"/>
</dbReference>
<dbReference type="InterPro" id="IPR012947">
    <property type="entry name" value="tRNA_SAD"/>
</dbReference>
<evidence type="ECO:0000256" key="12">
    <source>
        <dbReference type="ARBA" id="ARBA00023146"/>
    </source>
</evidence>
<accession>A0A2M8LDZ4</accession>
<evidence type="ECO:0000256" key="7">
    <source>
        <dbReference type="ARBA" id="ARBA00022741"/>
    </source>
</evidence>
<reference evidence="16 17" key="1">
    <citation type="submission" date="2017-09" db="EMBL/GenBank/DDBJ databases">
        <title>Depth-based differentiation of microbial function through sediment-hosted aquifers and enrichment of novel symbionts in the deep terrestrial subsurface.</title>
        <authorList>
            <person name="Probst A.J."/>
            <person name="Ladd B."/>
            <person name="Jarett J.K."/>
            <person name="Geller-Mcgrath D.E."/>
            <person name="Sieber C.M."/>
            <person name="Emerson J.B."/>
            <person name="Anantharaman K."/>
            <person name="Thomas B.C."/>
            <person name="Malmstrom R."/>
            <person name="Stieglmeier M."/>
            <person name="Klingl A."/>
            <person name="Woyke T."/>
            <person name="Ryan C.M."/>
            <person name="Banfield J.F."/>
        </authorList>
    </citation>
    <scope>NUCLEOTIDE SEQUENCE [LARGE SCALE GENOMIC DNA]</scope>
    <source>
        <strain evidence="16">CG10_big_fil_rev_8_21_14_0_10_48_11</strain>
    </source>
</reference>
<evidence type="ECO:0000313" key="16">
    <source>
        <dbReference type="EMBL" id="PJE75653.1"/>
    </source>
</evidence>
<dbReference type="GO" id="GO:0004829">
    <property type="term" value="F:threonine-tRNA ligase activity"/>
    <property type="evidence" value="ECO:0007669"/>
    <property type="project" value="UniProtKB-UniRule"/>
</dbReference>
<dbReference type="GO" id="GO:0005737">
    <property type="term" value="C:cytoplasm"/>
    <property type="evidence" value="ECO:0007669"/>
    <property type="project" value="UniProtKB-SubCell"/>
</dbReference>
<evidence type="ECO:0000256" key="5">
    <source>
        <dbReference type="ARBA" id="ARBA00022598"/>
    </source>
</evidence>
<dbReference type="InterPro" id="IPR006195">
    <property type="entry name" value="aa-tRNA-synth_II"/>
</dbReference>
<dbReference type="SUPFAM" id="SSF55186">
    <property type="entry name" value="ThrRS/AlaRS common domain"/>
    <property type="match status" value="1"/>
</dbReference>
<feature type="binding site" evidence="14">
    <location>
        <position position="469"/>
    </location>
    <ligand>
        <name>Zn(2+)</name>
        <dbReference type="ChEBI" id="CHEBI:29105"/>
        <note>catalytic</note>
    </ligand>
</feature>
<evidence type="ECO:0000256" key="6">
    <source>
        <dbReference type="ARBA" id="ARBA00022723"/>
    </source>
</evidence>
<sequence>MNEPKLSAVETMRHSAAHLLAAALQELYPTAQFGVGPVVENGFYYDVDLPVSLSVDNLSTIEEKMEEIKKRNEAFVRREMPIGEAIAFFKEKKQPYKVELLEALRDKGTTKVEADESFDIDPAAKEITSVYETGAFVDLCRGPHVKSTEAIGAFKLTKLAGAYWRGSEKNKMLQRVYGVAFETERDLSQHLAMIEEAKKRDHRKLGQELDLFMFHETAPGMPYWLPKGVVLYNELIQFWRDEHRRRGYQEIVSPLLNKRELYITSGHCEHYWGDMFVAKTDEEEEYGVKAMNCPNAMVVFGSRGRSYRDLPLRFSDTDPIHRNELSGTLNGLFRVREFRQDDAHIFVSEDMIGDEYARVFEIVDRFYSIFGLKYSYRMGTRPEKFMGDSETWDRAEGTLKEILLKSGKAFTVLDGDGAFYGPKVDILMRDILGREWQMGTIQLDFQQPRRFNLHYTDAEGKKQTPVAIHRVIYGSMERFIGIIIEHFAGAFPVWLSPVQVGLVPVGEGHLDAVLMLAEKFEAEGIRVSIDQSGDTVGNKIRRTASEKLPYALVIGDKEAPKEGKWDDGTQLSVRVRGEKELLQITLADFISRVQAQIATRQN</sequence>
<dbReference type="NCBIfam" id="TIGR00418">
    <property type="entry name" value="thrS"/>
    <property type="match status" value="1"/>
</dbReference>
<keyword evidence="3 14" id="KW-0963">Cytoplasm</keyword>
<dbReference type="Pfam" id="PF00587">
    <property type="entry name" value="tRNA-synt_2b"/>
    <property type="match status" value="1"/>
</dbReference>
<keyword evidence="6 14" id="KW-0479">Metal-binding</keyword>
<comment type="catalytic activity">
    <reaction evidence="13 14">
        <text>tRNA(Thr) + L-threonine + ATP = L-threonyl-tRNA(Thr) + AMP + diphosphate + H(+)</text>
        <dbReference type="Rhea" id="RHEA:24624"/>
        <dbReference type="Rhea" id="RHEA-COMP:9670"/>
        <dbReference type="Rhea" id="RHEA-COMP:9704"/>
        <dbReference type="ChEBI" id="CHEBI:15378"/>
        <dbReference type="ChEBI" id="CHEBI:30616"/>
        <dbReference type="ChEBI" id="CHEBI:33019"/>
        <dbReference type="ChEBI" id="CHEBI:57926"/>
        <dbReference type="ChEBI" id="CHEBI:78442"/>
        <dbReference type="ChEBI" id="CHEBI:78534"/>
        <dbReference type="ChEBI" id="CHEBI:456215"/>
        <dbReference type="EC" id="6.1.1.3"/>
    </reaction>
</comment>
<proteinExistence type="inferred from homology"/>
<evidence type="ECO:0000256" key="9">
    <source>
        <dbReference type="ARBA" id="ARBA00022840"/>
    </source>
</evidence>
<evidence type="ECO:0000256" key="10">
    <source>
        <dbReference type="ARBA" id="ARBA00022884"/>
    </source>
</evidence>
<evidence type="ECO:0000256" key="2">
    <source>
        <dbReference type="ARBA" id="ARBA00008226"/>
    </source>
</evidence>
<keyword evidence="11 14" id="KW-0648">Protein biosynthesis</keyword>
<keyword evidence="9 14" id="KW-0067">ATP-binding</keyword>
<evidence type="ECO:0000256" key="14">
    <source>
        <dbReference type="HAMAP-Rule" id="MF_00184"/>
    </source>
</evidence>
<dbReference type="Proteomes" id="UP000231152">
    <property type="component" value="Unassembled WGS sequence"/>
</dbReference>
<dbReference type="FunFam" id="3.30.930.10:FF:000019">
    <property type="entry name" value="Threonine--tRNA ligase"/>
    <property type="match status" value="1"/>
</dbReference>
<dbReference type="GO" id="GO:0005524">
    <property type="term" value="F:ATP binding"/>
    <property type="evidence" value="ECO:0007669"/>
    <property type="project" value="UniProtKB-UniRule"/>
</dbReference>
<dbReference type="PANTHER" id="PTHR11451">
    <property type="entry name" value="THREONINE-TRNA LIGASE"/>
    <property type="match status" value="1"/>
</dbReference>
<dbReference type="Gene3D" id="3.40.50.800">
    <property type="entry name" value="Anticodon-binding domain"/>
    <property type="match status" value="1"/>
</dbReference>
<comment type="cofactor">
    <cofactor evidence="14">
        <name>Zn(2+)</name>
        <dbReference type="ChEBI" id="CHEBI:29105"/>
    </cofactor>
    <text evidence="14">Binds 1 zinc ion per subunit.</text>
</comment>
<keyword evidence="10 14" id="KW-0694">RNA-binding</keyword>
<feature type="binding site" evidence="14">
    <location>
        <position position="344"/>
    </location>
    <ligand>
        <name>Zn(2+)</name>
        <dbReference type="ChEBI" id="CHEBI:29105"/>
        <note>catalytic</note>
    </ligand>
</feature>
<dbReference type="InterPro" id="IPR004154">
    <property type="entry name" value="Anticodon-bd"/>
</dbReference>
<dbReference type="Pfam" id="PF03129">
    <property type="entry name" value="HGTP_anticodon"/>
    <property type="match status" value="1"/>
</dbReference>
<dbReference type="SUPFAM" id="SSF52954">
    <property type="entry name" value="Class II aaRS ABD-related"/>
    <property type="match status" value="1"/>
</dbReference>
<dbReference type="Gene3D" id="3.30.54.20">
    <property type="match status" value="1"/>
</dbReference>
<dbReference type="InterPro" id="IPR002320">
    <property type="entry name" value="Thr-tRNA-ligase_IIa"/>
</dbReference>
<evidence type="ECO:0000256" key="13">
    <source>
        <dbReference type="ARBA" id="ARBA00049515"/>
    </source>
</evidence>
<dbReference type="PANTHER" id="PTHR11451:SF44">
    <property type="entry name" value="THREONINE--TRNA LIGASE, CHLOROPLASTIC_MITOCHONDRIAL 2"/>
    <property type="match status" value="1"/>
</dbReference>
<evidence type="ECO:0000313" key="17">
    <source>
        <dbReference type="Proteomes" id="UP000231152"/>
    </source>
</evidence>
<dbReference type="Gene3D" id="3.30.930.10">
    <property type="entry name" value="Bira Bifunctional Protein, Domain 2"/>
    <property type="match status" value="1"/>
</dbReference>
<feature type="domain" description="Aminoacyl-transfer RNA synthetases class-II family profile" evidence="15">
    <location>
        <begin position="186"/>
        <end position="492"/>
    </location>
</feature>
<dbReference type="GO" id="GO:0000049">
    <property type="term" value="F:tRNA binding"/>
    <property type="evidence" value="ECO:0007669"/>
    <property type="project" value="UniProtKB-KW"/>
</dbReference>
<dbReference type="InterPro" id="IPR002314">
    <property type="entry name" value="aa-tRNA-synt_IIb"/>
</dbReference>